<keyword evidence="8" id="KW-0456">Lyase</keyword>
<comment type="cofactor">
    <cofactor evidence="1">
        <name>Zn(2+)</name>
        <dbReference type="ChEBI" id="CHEBI:29105"/>
    </cofactor>
</comment>
<dbReference type="InterPro" id="IPR007115">
    <property type="entry name" value="6-PTP_synth/QueD"/>
</dbReference>
<dbReference type="Pfam" id="PF01242">
    <property type="entry name" value="PTPS"/>
    <property type="match status" value="1"/>
</dbReference>
<comment type="similarity">
    <text evidence="3">Belongs to the PTPS family. QueD subfamily.</text>
</comment>
<dbReference type="GO" id="GO:0070497">
    <property type="term" value="F:6-carboxytetrahydropterin synthase activity"/>
    <property type="evidence" value="ECO:0007669"/>
    <property type="project" value="UniProtKB-EC"/>
</dbReference>
<dbReference type="GO" id="GO:0046872">
    <property type="term" value="F:metal ion binding"/>
    <property type="evidence" value="ECO:0007669"/>
    <property type="project" value="UniProtKB-KW"/>
</dbReference>
<evidence type="ECO:0000256" key="1">
    <source>
        <dbReference type="ARBA" id="ARBA00001947"/>
    </source>
</evidence>
<dbReference type="InterPro" id="IPR038418">
    <property type="entry name" value="6-PTP_synth/QueD_sf"/>
</dbReference>
<dbReference type="Gene3D" id="3.30.479.10">
    <property type="entry name" value="6-pyruvoyl tetrahydropterin synthase/QueD"/>
    <property type="match status" value="1"/>
</dbReference>
<dbReference type="EMBL" id="CAIJDP010000049">
    <property type="protein sequence ID" value="CAD0000826.1"/>
    <property type="molecule type" value="Genomic_DNA"/>
</dbReference>
<dbReference type="RefSeq" id="WP_180907626.1">
    <property type="nucleotide sequence ID" value="NZ_CAIJDP010000049.1"/>
</dbReference>
<evidence type="ECO:0000256" key="4">
    <source>
        <dbReference type="ARBA" id="ARBA00012982"/>
    </source>
</evidence>
<evidence type="ECO:0000256" key="6">
    <source>
        <dbReference type="ARBA" id="ARBA00022723"/>
    </source>
</evidence>
<evidence type="ECO:0000313" key="11">
    <source>
        <dbReference type="EMBL" id="CAD0000826.1"/>
    </source>
</evidence>
<comment type="catalytic activity">
    <reaction evidence="10">
        <text>7,8-dihydroneopterin 3'-triphosphate + H2O = 6-carboxy-5,6,7,8-tetrahydropterin + triphosphate + acetaldehyde + 2 H(+)</text>
        <dbReference type="Rhea" id="RHEA:27966"/>
        <dbReference type="ChEBI" id="CHEBI:15343"/>
        <dbReference type="ChEBI" id="CHEBI:15377"/>
        <dbReference type="ChEBI" id="CHEBI:15378"/>
        <dbReference type="ChEBI" id="CHEBI:18036"/>
        <dbReference type="ChEBI" id="CHEBI:58462"/>
        <dbReference type="ChEBI" id="CHEBI:61032"/>
        <dbReference type="EC" id="4.1.2.50"/>
    </reaction>
</comment>
<dbReference type="PANTHER" id="PTHR12589:SF7">
    <property type="entry name" value="6-PYRUVOYL TETRAHYDROBIOPTERIN SYNTHASE"/>
    <property type="match status" value="1"/>
</dbReference>
<evidence type="ECO:0000256" key="9">
    <source>
        <dbReference type="ARBA" id="ARBA00031449"/>
    </source>
</evidence>
<accession>A0A6V6YN61</accession>
<dbReference type="SUPFAM" id="SSF55620">
    <property type="entry name" value="Tetrahydrobiopterin biosynthesis enzymes-like"/>
    <property type="match status" value="1"/>
</dbReference>
<comment type="caution">
    <text evidence="11">The sequence shown here is derived from an EMBL/GenBank/DDBJ whole genome shotgun (WGS) entry which is preliminary data.</text>
</comment>
<organism evidence="11 12">
    <name type="scientific">Flavobacterium salmonis</name>
    <dbReference type="NCBI Taxonomy" id="2654844"/>
    <lineage>
        <taxon>Bacteria</taxon>
        <taxon>Pseudomonadati</taxon>
        <taxon>Bacteroidota</taxon>
        <taxon>Flavobacteriia</taxon>
        <taxon>Flavobacteriales</taxon>
        <taxon>Flavobacteriaceae</taxon>
        <taxon>Flavobacterium</taxon>
    </lineage>
</organism>
<evidence type="ECO:0000256" key="2">
    <source>
        <dbReference type="ARBA" id="ARBA00005061"/>
    </source>
</evidence>
<evidence type="ECO:0000256" key="10">
    <source>
        <dbReference type="ARBA" id="ARBA00048807"/>
    </source>
</evidence>
<name>A0A6V6YN61_9FLAO</name>
<keyword evidence="6" id="KW-0479">Metal-binding</keyword>
<dbReference type="Proteomes" id="UP000530060">
    <property type="component" value="Unassembled WGS sequence"/>
</dbReference>
<keyword evidence="7" id="KW-0862">Zinc</keyword>
<evidence type="ECO:0000256" key="5">
    <source>
        <dbReference type="ARBA" id="ARBA00018141"/>
    </source>
</evidence>
<dbReference type="PANTHER" id="PTHR12589">
    <property type="entry name" value="PYRUVOYL TETRAHYDROBIOPTERIN SYNTHASE"/>
    <property type="match status" value="1"/>
</dbReference>
<dbReference type="AlphaFoldDB" id="A0A6V6YN61"/>
<comment type="pathway">
    <text evidence="2">Purine metabolism; 7-cyano-7-deazaguanine biosynthesis.</text>
</comment>
<keyword evidence="12" id="KW-1185">Reference proteome</keyword>
<dbReference type="EC" id="4.1.2.50" evidence="4"/>
<sequence length="135" mass="15734">MKTTICREAHFNACHRMHNPNWSDQKNKEIFGICNNANYHGHNFRLIVKITGEINPETGYVMDMKVLGTIIKNEIEDRFDHKNLNLDCPEFKDKIASTENFAWVIYGILKPLLPKEHLLAIILYETDKNYVEVGE</sequence>
<evidence type="ECO:0000256" key="7">
    <source>
        <dbReference type="ARBA" id="ARBA00022833"/>
    </source>
</evidence>
<proteinExistence type="inferred from homology"/>
<gene>
    <name evidence="11" type="ORF">FLAT13_00237</name>
</gene>
<evidence type="ECO:0000256" key="3">
    <source>
        <dbReference type="ARBA" id="ARBA00008900"/>
    </source>
</evidence>
<dbReference type="UniPathway" id="UPA00391"/>
<evidence type="ECO:0000313" key="12">
    <source>
        <dbReference type="Proteomes" id="UP000530060"/>
    </source>
</evidence>
<dbReference type="FunFam" id="3.30.479.10:FF:000003">
    <property type="entry name" value="6-pyruvoyl tetrahydrobiopterin synthase"/>
    <property type="match status" value="1"/>
</dbReference>
<protein>
    <recommendedName>
        <fullName evidence="5">6-carboxy-5,6,7,8-tetrahydropterin synthase</fullName>
        <ecNumber evidence="4">4.1.2.50</ecNumber>
    </recommendedName>
    <alternativeName>
        <fullName evidence="9">Queuosine biosynthesis protein QueD</fullName>
    </alternativeName>
</protein>
<reference evidence="11 12" key="1">
    <citation type="submission" date="2020-06" db="EMBL/GenBank/DDBJ databases">
        <authorList>
            <person name="Criscuolo A."/>
        </authorList>
    </citation>
    <scope>NUCLEOTIDE SEQUENCE [LARGE SCALE GENOMIC DNA]</scope>
    <source>
        <strain evidence="12">CIP 111411</strain>
    </source>
</reference>
<evidence type="ECO:0000256" key="8">
    <source>
        <dbReference type="ARBA" id="ARBA00023239"/>
    </source>
</evidence>